<proteinExistence type="predicted"/>
<feature type="domain" description="Reverse transcriptase/retrotransposon-derived protein RNase H-like" evidence="2">
    <location>
        <begin position="396"/>
        <end position="494"/>
    </location>
</feature>
<reference evidence="3" key="1">
    <citation type="submission" date="2022-12" db="EMBL/GenBank/DDBJ databases">
        <title>Draft genome assemblies for two species of Escallonia (Escalloniales).</title>
        <authorList>
            <person name="Chanderbali A."/>
            <person name="Dervinis C."/>
            <person name="Anghel I."/>
            <person name="Soltis D."/>
            <person name="Soltis P."/>
            <person name="Zapata F."/>
        </authorList>
    </citation>
    <scope>NUCLEOTIDE SEQUENCE</scope>
    <source>
        <strain evidence="3">UCBG64.0493</strain>
        <tissue evidence="3">Leaf</tissue>
    </source>
</reference>
<dbReference type="Pfam" id="PF17919">
    <property type="entry name" value="RT_RNaseH_2"/>
    <property type="match status" value="1"/>
</dbReference>
<organism evidence="3 4">
    <name type="scientific">Escallonia herrerae</name>
    <dbReference type="NCBI Taxonomy" id="1293975"/>
    <lineage>
        <taxon>Eukaryota</taxon>
        <taxon>Viridiplantae</taxon>
        <taxon>Streptophyta</taxon>
        <taxon>Embryophyta</taxon>
        <taxon>Tracheophyta</taxon>
        <taxon>Spermatophyta</taxon>
        <taxon>Magnoliopsida</taxon>
        <taxon>eudicotyledons</taxon>
        <taxon>Gunneridae</taxon>
        <taxon>Pentapetalae</taxon>
        <taxon>asterids</taxon>
        <taxon>campanulids</taxon>
        <taxon>Escalloniales</taxon>
        <taxon>Escalloniaceae</taxon>
        <taxon>Escallonia</taxon>
    </lineage>
</organism>
<keyword evidence="4" id="KW-1185">Reference proteome</keyword>
<comment type="caution">
    <text evidence="3">The sequence shown here is derived from an EMBL/GenBank/DDBJ whole genome shotgun (WGS) entry which is preliminary data.</text>
</comment>
<feature type="compositionally biased region" description="Basic and acidic residues" evidence="1">
    <location>
        <begin position="229"/>
        <end position="241"/>
    </location>
</feature>
<feature type="compositionally biased region" description="Basic and acidic residues" evidence="1">
    <location>
        <begin position="326"/>
        <end position="339"/>
    </location>
</feature>
<evidence type="ECO:0000256" key="1">
    <source>
        <dbReference type="SAM" id="MobiDB-lite"/>
    </source>
</evidence>
<dbReference type="Proteomes" id="UP001188597">
    <property type="component" value="Unassembled WGS sequence"/>
</dbReference>
<feature type="compositionally biased region" description="Basic and acidic residues" evidence="1">
    <location>
        <begin position="15"/>
        <end position="27"/>
    </location>
</feature>
<feature type="region of interest" description="Disordered" evidence="1">
    <location>
        <begin position="1"/>
        <end position="36"/>
    </location>
</feature>
<evidence type="ECO:0000313" key="3">
    <source>
        <dbReference type="EMBL" id="KAK3041179.1"/>
    </source>
</evidence>
<feature type="compositionally biased region" description="Basic and acidic residues" evidence="1">
    <location>
        <begin position="208"/>
        <end position="223"/>
    </location>
</feature>
<dbReference type="EMBL" id="JAVXUP010000040">
    <property type="protein sequence ID" value="KAK3041179.1"/>
    <property type="molecule type" value="Genomic_DNA"/>
</dbReference>
<evidence type="ECO:0000313" key="4">
    <source>
        <dbReference type="Proteomes" id="UP001188597"/>
    </source>
</evidence>
<accession>A0AA88XAU5</accession>
<dbReference type="Gene3D" id="3.30.70.270">
    <property type="match status" value="1"/>
</dbReference>
<dbReference type="PANTHER" id="PTHR48475">
    <property type="entry name" value="RIBONUCLEASE H"/>
    <property type="match status" value="1"/>
</dbReference>
<dbReference type="InterPro" id="IPR041577">
    <property type="entry name" value="RT_RNaseH_2"/>
</dbReference>
<protein>
    <recommendedName>
        <fullName evidence="2">Reverse transcriptase/retrotransposon-derived protein RNase H-like domain-containing protein</fullName>
    </recommendedName>
</protein>
<dbReference type="InterPro" id="IPR043502">
    <property type="entry name" value="DNA/RNA_pol_sf"/>
</dbReference>
<sequence length="602" mass="68086">MASEDYFAVGFESDDERRNLRSRRQEESSYEAHSTKDSYYYPGEHCAEQYTSAPVIIGRPFTEEVDSFPAPPSFKMPPCESYDGTGDPMEHLAHFTSGIYLHLVPDQIMCRASPVTLKGAAHVWFQHLAPRSISCWAQLAESFRSPKESLKSYYARFNTEKLLIDNLDPGVTFAAMARGVKPGTSLRFLLNKRPPENMTNLHRVEKYLRAEEDSMTTQDERTSGQKRRDHPEGRIPEEPKRSRATLSKHLTPLTTTREHILNQIKSQNILKWPKPMRMPADKRDASSTAISIKIIATRLKNVKFFRVRSRTLSRRGTSSNLSRQMNAREDGEAEVKEGTRSWGPPGSSADILFEEAFSQMQISRDQIRSVSSPLYGFTGASAPVEGVLKNIKNFEWTAECQASFEALKNYLSAPLLLSKPLVGEELFLYLAIADSAVSAVLVREQDGKQLPIYYVSKVLQGAELRYPDAEKLAFALLVAAQKLRPYFQSHSITVLTDKPLRIEEVMQQVQKDLWGRNSGGRKFVAPNFEAVLDSEDDNESKNNATEKECYKLIPHPKKLEMLKAKGCQAILITEFLIAVTGKFDHISRMIFSTQRPTYATPI</sequence>
<gene>
    <name evidence="3" type="ORF">RJ639_028658</name>
</gene>
<dbReference type="Gene3D" id="3.10.20.370">
    <property type="match status" value="1"/>
</dbReference>
<evidence type="ECO:0000259" key="2">
    <source>
        <dbReference type="Pfam" id="PF17919"/>
    </source>
</evidence>
<feature type="region of interest" description="Disordered" evidence="1">
    <location>
        <begin position="315"/>
        <end position="342"/>
    </location>
</feature>
<feature type="region of interest" description="Disordered" evidence="1">
    <location>
        <begin position="208"/>
        <end position="245"/>
    </location>
</feature>
<dbReference type="InterPro" id="IPR043128">
    <property type="entry name" value="Rev_trsase/Diguanyl_cyclase"/>
</dbReference>
<name>A0AA88XAU5_9ASTE</name>
<dbReference type="PANTHER" id="PTHR48475:SF2">
    <property type="entry name" value="RIBONUCLEASE H"/>
    <property type="match status" value="1"/>
</dbReference>
<dbReference type="AlphaFoldDB" id="A0AA88XAU5"/>
<dbReference type="SUPFAM" id="SSF56672">
    <property type="entry name" value="DNA/RNA polymerases"/>
    <property type="match status" value="1"/>
</dbReference>